<evidence type="ECO:0000256" key="2">
    <source>
        <dbReference type="ARBA" id="ARBA00022448"/>
    </source>
</evidence>
<name>A0ABQ5QTL5_9ACTN</name>
<dbReference type="Proteomes" id="UP001144280">
    <property type="component" value="Unassembled WGS sequence"/>
</dbReference>
<keyword evidence="3" id="KW-1003">Cell membrane</keyword>
<dbReference type="PANTHER" id="PTHR30151:SF20">
    <property type="entry name" value="ABC TRANSPORTER PERMEASE PROTEIN HI_0355-RELATED"/>
    <property type="match status" value="1"/>
</dbReference>
<keyword evidence="10" id="KW-1185">Reference proteome</keyword>
<proteinExistence type="inferred from homology"/>
<evidence type="ECO:0000259" key="8">
    <source>
        <dbReference type="PROSITE" id="PS50928"/>
    </source>
</evidence>
<keyword evidence="6 7" id="KW-0472">Membrane</keyword>
<dbReference type="InterPro" id="IPR000515">
    <property type="entry name" value="MetI-like"/>
</dbReference>
<comment type="subcellular location">
    <subcellularLocation>
        <location evidence="1 7">Cell membrane</location>
        <topology evidence="1 7">Multi-pass membrane protein</topology>
    </subcellularLocation>
</comment>
<dbReference type="EMBL" id="BSDI01000013">
    <property type="protein sequence ID" value="GLH97928.1"/>
    <property type="molecule type" value="Genomic_DNA"/>
</dbReference>
<evidence type="ECO:0000313" key="9">
    <source>
        <dbReference type="EMBL" id="GLH97928.1"/>
    </source>
</evidence>
<keyword evidence="4 7" id="KW-0812">Transmembrane</keyword>
<feature type="transmembrane region" description="Helical" evidence="7">
    <location>
        <begin position="12"/>
        <end position="38"/>
    </location>
</feature>
<comment type="similarity">
    <text evidence="7">Belongs to the binding-protein-dependent transport system permease family.</text>
</comment>
<feature type="transmembrane region" description="Helical" evidence="7">
    <location>
        <begin position="64"/>
        <end position="91"/>
    </location>
</feature>
<evidence type="ECO:0000313" key="10">
    <source>
        <dbReference type="Proteomes" id="UP001144280"/>
    </source>
</evidence>
<feature type="transmembrane region" description="Helical" evidence="7">
    <location>
        <begin position="130"/>
        <end position="149"/>
    </location>
</feature>
<feature type="transmembrane region" description="Helical" evidence="7">
    <location>
        <begin position="221"/>
        <end position="243"/>
    </location>
</feature>
<reference evidence="9" key="1">
    <citation type="submission" date="2022-12" db="EMBL/GenBank/DDBJ databases">
        <title>New Phytohabitans aurantiacus sp. RD004123 nov., an actinomycete isolated from soil.</title>
        <authorList>
            <person name="Triningsih D.W."/>
            <person name="Harunari E."/>
            <person name="Igarashi Y."/>
        </authorList>
    </citation>
    <scope>NUCLEOTIDE SEQUENCE</scope>
    <source>
        <strain evidence="9">RD004123</strain>
    </source>
</reference>
<keyword evidence="2 7" id="KW-0813">Transport</keyword>
<evidence type="ECO:0000256" key="6">
    <source>
        <dbReference type="ARBA" id="ARBA00023136"/>
    </source>
</evidence>
<dbReference type="InterPro" id="IPR035906">
    <property type="entry name" value="MetI-like_sf"/>
</dbReference>
<accession>A0ABQ5QTL5</accession>
<organism evidence="9 10">
    <name type="scientific">Phytohabitans aurantiacus</name>
    <dbReference type="NCBI Taxonomy" id="3016789"/>
    <lineage>
        <taxon>Bacteria</taxon>
        <taxon>Bacillati</taxon>
        <taxon>Actinomycetota</taxon>
        <taxon>Actinomycetes</taxon>
        <taxon>Micromonosporales</taxon>
        <taxon>Micromonosporaceae</taxon>
    </lineage>
</organism>
<dbReference type="RefSeq" id="WP_281896304.1">
    <property type="nucleotide sequence ID" value="NZ_BSDI01000013.1"/>
</dbReference>
<evidence type="ECO:0000256" key="3">
    <source>
        <dbReference type="ARBA" id="ARBA00022475"/>
    </source>
</evidence>
<evidence type="ECO:0000256" key="5">
    <source>
        <dbReference type="ARBA" id="ARBA00022989"/>
    </source>
</evidence>
<evidence type="ECO:0000256" key="1">
    <source>
        <dbReference type="ARBA" id="ARBA00004651"/>
    </source>
</evidence>
<dbReference type="PROSITE" id="PS50928">
    <property type="entry name" value="ABC_TM1"/>
    <property type="match status" value="1"/>
</dbReference>
<dbReference type="Gene3D" id="1.10.3720.10">
    <property type="entry name" value="MetI-like"/>
    <property type="match status" value="1"/>
</dbReference>
<dbReference type="SUPFAM" id="SSF161098">
    <property type="entry name" value="MetI-like"/>
    <property type="match status" value="1"/>
</dbReference>
<sequence>MPESRDGRWSAVAAISLPMGGAVATVGLWWLVIVAFGIESYVAPTPPEVAAAFGRMPGYLLENAWVTLVETLLGFAITVVAGALVGAVIAGSRSVERAFMPTLVALNAVPKLAFATLLIVWMGYGRGPKVAMVILMCFFPIVLATATGLTRTPAELVELARALSASRWQAFAKIRFPAALPQVFVGLKVAMPLAVIGALVGELFGSTAGLGFVIQTAGADTALSFAAIVLLALMSIVLFYALVAVERLLVPWVPETTA</sequence>
<gene>
    <name evidence="9" type="primary">ssuC_2</name>
    <name evidence="9" type="ORF">Pa4123_32030</name>
</gene>
<feature type="transmembrane region" description="Helical" evidence="7">
    <location>
        <begin position="103"/>
        <end position="124"/>
    </location>
</feature>
<keyword evidence="5 7" id="KW-1133">Transmembrane helix</keyword>
<evidence type="ECO:0000256" key="7">
    <source>
        <dbReference type="RuleBase" id="RU363032"/>
    </source>
</evidence>
<evidence type="ECO:0000256" key="4">
    <source>
        <dbReference type="ARBA" id="ARBA00022692"/>
    </source>
</evidence>
<comment type="caution">
    <text evidence="9">The sequence shown here is derived from an EMBL/GenBank/DDBJ whole genome shotgun (WGS) entry which is preliminary data.</text>
</comment>
<dbReference type="PANTHER" id="PTHR30151">
    <property type="entry name" value="ALKANE SULFONATE ABC TRANSPORTER-RELATED, MEMBRANE SUBUNIT"/>
    <property type="match status" value="1"/>
</dbReference>
<dbReference type="CDD" id="cd06261">
    <property type="entry name" value="TM_PBP2"/>
    <property type="match status" value="1"/>
</dbReference>
<feature type="domain" description="ABC transmembrane type-1" evidence="8">
    <location>
        <begin position="64"/>
        <end position="242"/>
    </location>
</feature>
<dbReference type="Pfam" id="PF00528">
    <property type="entry name" value="BPD_transp_1"/>
    <property type="match status" value="1"/>
</dbReference>
<protein>
    <submittedName>
        <fullName evidence="9">ABC transporter permease</fullName>
    </submittedName>
</protein>
<feature type="transmembrane region" description="Helical" evidence="7">
    <location>
        <begin position="193"/>
        <end position="214"/>
    </location>
</feature>